<dbReference type="AlphaFoldDB" id="L9X713"/>
<gene>
    <name evidence="2" type="ORF">C493_07901</name>
</gene>
<name>L9X713_9EURY</name>
<proteinExistence type="predicted"/>
<evidence type="ECO:0008006" key="4">
    <source>
        <dbReference type="Google" id="ProtNLM"/>
    </source>
</evidence>
<evidence type="ECO:0000313" key="2">
    <source>
        <dbReference type="EMBL" id="ELY57392.1"/>
    </source>
</evidence>
<dbReference type="EMBL" id="AOHZ01000041">
    <property type="protein sequence ID" value="ELY57392.1"/>
    <property type="molecule type" value="Genomic_DNA"/>
</dbReference>
<dbReference type="PROSITE" id="PS51257">
    <property type="entry name" value="PROKAR_LIPOPROTEIN"/>
    <property type="match status" value="1"/>
</dbReference>
<protein>
    <recommendedName>
        <fullName evidence="4">CARDB domain-containing protein</fullName>
    </recommendedName>
</protein>
<accession>L9X713</accession>
<dbReference type="eggNOG" id="arCOG02079">
    <property type="taxonomic scope" value="Archaea"/>
</dbReference>
<dbReference type="Proteomes" id="UP000011602">
    <property type="component" value="Unassembled WGS sequence"/>
</dbReference>
<evidence type="ECO:0000313" key="3">
    <source>
        <dbReference type="Proteomes" id="UP000011602"/>
    </source>
</evidence>
<evidence type="ECO:0000256" key="1">
    <source>
        <dbReference type="SAM" id="MobiDB-lite"/>
    </source>
</evidence>
<dbReference type="NCBIfam" id="NF038353">
    <property type="entry name" value="FxLYD_dom"/>
    <property type="match status" value="2"/>
</dbReference>
<dbReference type="OrthoDB" id="204517at2157"/>
<comment type="caution">
    <text evidence="2">The sequence shown here is derived from an EMBL/GenBank/DDBJ whole genome shotgun (WGS) entry which is preliminary data.</text>
</comment>
<keyword evidence="3" id="KW-1185">Reference proteome</keyword>
<sequence>MDRRRFLLGSGTALSALVAGCASETEEMDGSTRNGDDDGNENGNENGNGGDGSSDSADLAIVDHELVVERGTWSTDVYVEATVENRGGAASGELSLQADWYDESGNYLDNDTARLSSLEGGETWSARIYHFGSDSEDVDGYELEGDFSDDLDEAADGLTLVTSEMTVTGDDISISGEVENESDDDQRYVEVIAKIYDGDGVVLGDEWTNVTDLRAGETWAFSIPHISRAVRERASDAADHDIRIETSSW</sequence>
<dbReference type="RefSeq" id="WP_007258879.1">
    <property type="nucleotide sequence ID" value="NZ_AOHZ01000041.1"/>
</dbReference>
<organism evidence="2 3">
    <name type="scientific">Natronolimnohabitans innermongolicus JCM 12255</name>
    <dbReference type="NCBI Taxonomy" id="1227499"/>
    <lineage>
        <taxon>Archaea</taxon>
        <taxon>Methanobacteriati</taxon>
        <taxon>Methanobacteriota</taxon>
        <taxon>Stenosarchaea group</taxon>
        <taxon>Halobacteria</taxon>
        <taxon>Halobacteriales</taxon>
        <taxon>Natrialbaceae</taxon>
        <taxon>Natronolimnohabitans</taxon>
    </lineage>
</organism>
<reference evidence="2 3" key="1">
    <citation type="journal article" date="2014" name="PLoS Genet.">
        <title>Phylogenetically driven sequencing of extremely halophilic archaea reveals strategies for static and dynamic osmo-response.</title>
        <authorList>
            <person name="Becker E.A."/>
            <person name="Seitzer P.M."/>
            <person name="Tritt A."/>
            <person name="Larsen D."/>
            <person name="Krusor M."/>
            <person name="Yao A.I."/>
            <person name="Wu D."/>
            <person name="Madern D."/>
            <person name="Eisen J.A."/>
            <person name="Darling A.E."/>
            <person name="Facciotti M.T."/>
        </authorList>
    </citation>
    <scope>NUCLEOTIDE SEQUENCE [LARGE SCALE GENOMIC DNA]</scope>
    <source>
        <strain evidence="2 3">JCM 12255</strain>
    </source>
</reference>
<feature type="region of interest" description="Disordered" evidence="1">
    <location>
        <begin position="22"/>
        <end position="57"/>
    </location>
</feature>
<dbReference type="InterPro" id="IPR047676">
    <property type="entry name" value="FxLYD_dom"/>
</dbReference>
<dbReference type="STRING" id="1227499.C493_07901"/>